<comment type="caution">
    <text evidence="1">The sequence shown here is derived from an EMBL/GenBank/DDBJ whole genome shotgun (WGS) entry which is preliminary data.</text>
</comment>
<dbReference type="RefSeq" id="WP_161675140.1">
    <property type="nucleotide sequence ID" value="NZ_JAABLP010000002.1"/>
</dbReference>
<name>A0ABW9ZEQ5_9HYPH</name>
<proteinExistence type="predicted"/>
<dbReference type="Proteomes" id="UP000541347">
    <property type="component" value="Unassembled WGS sequence"/>
</dbReference>
<protein>
    <submittedName>
        <fullName evidence="1">Uncharacterized protein</fullName>
    </submittedName>
</protein>
<sequence>MRKMTIQFHATLEEIVGYANAVKSEFGLVVTLASFRPFALKIVEGDLTVHDLDDGCYSTIVFTKLNPVTNAASQSVFYDLNPGMVNLWVGGLTEKGLEESALSFMSDDDEKIALATKLASRLKKITKAGAVVCNPITGAEAFDRNRRYTPGAKLLCEAGVKILALGGGNFYKLAG</sequence>
<reference evidence="1 2" key="1">
    <citation type="submission" date="2020-01" db="EMBL/GenBank/DDBJ databases">
        <authorList>
            <person name="Peng S.Y."/>
            <person name="Li J."/>
            <person name="Wang M."/>
            <person name="Wang L."/>
            <person name="Wang C.Q."/>
            <person name="Wang J.R."/>
        </authorList>
    </citation>
    <scope>NUCLEOTIDE SEQUENCE [LARGE SCALE GENOMIC DNA]</scope>
    <source>
        <strain evidence="1 2">XCT-34</strain>
    </source>
</reference>
<organism evidence="1 2">
    <name type="scientific">Pannonibacter tanglangensis</name>
    <dbReference type="NCBI Taxonomy" id="2750084"/>
    <lineage>
        <taxon>Bacteria</taxon>
        <taxon>Pseudomonadati</taxon>
        <taxon>Pseudomonadota</taxon>
        <taxon>Alphaproteobacteria</taxon>
        <taxon>Hyphomicrobiales</taxon>
        <taxon>Stappiaceae</taxon>
        <taxon>Pannonibacter</taxon>
    </lineage>
</organism>
<gene>
    <name evidence="1" type="ORF">GWI71_06495</name>
</gene>
<evidence type="ECO:0000313" key="1">
    <source>
        <dbReference type="EMBL" id="NBN63325.1"/>
    </source>
</evidence>
<accession>A0ABW9ZEQ5</accession>
<keyword evidence="2" id="KW-1185">Reference proteome</keyword>
<evidence type="ECO:0000313" key="2">
    <source>
        <dbReference type="Proteomes" id="UP000541347"/>
    </source>
</evidence>
<dbReference type="EMBL" id="JAABLP010000002">
    <property type="protein sequence ID" value="NBN63325.1"/>
    <property type="molecule type" value="Genomic_DNA"/>
</dbReference>